<dbReference type="Proteomes" id="UP000784294">
    <property type="component" value="Unassembled WGS sequence"/>
</dbReference>
<evidence type="ECO:0000313" key="3">
    <source>
        <dbReference type="Proteomes" id="UP000784294"/>
    </source>
</evidence>
<gene>
    <name evidence="2" type="ORF">PXEA_LOCUS20492</name>
</gene>
<evidence type="ECO:0000256" key="1">
    <source>
        <dbReference type="PROSITE-ProRule" id="PRU00087"/>
    </source>
</evidence>
<dbReference type="PROSITE" id="PS50194">
    <property type="entry name" value="FILAMIN_REPEAT"/>
    <property type="match status" value="1"/>
</dbReference>
<comment type="caution">
    <text evidence="2">The sequence shown here is derived from an EMBL/GenBank/DDBJ whole genome shotgun (WGS) entry which is preliminary data.</text>
</comment>
<dbReference type="AlphaFoldDB" id="A0A448X3G0"/>
<dbReference type="InterPro" id="IPR017868">
    <property type="entry name" value="Filamin/ABP280_repeat-like"/>
</dbReference>
<dbReference type="OrthoDB" id="5334309at2759"/>
<dbReference type="InterPro" id="IPR014756">
    <property type="entry name" value="Ig_E-set"/>
</dbReference>
<name>A0A448X3G0_9PLAT</name>
<organism evidence="2 3">
    <name type="scientific">Protopolystoma xenopodis</name>
    <dbReference type="NCBI Taxonomy" id="117903"/>
    <lineage>
        <taxon>Eukaryota</taxon>
        <taxon>Metazoa</taxon>
        <taxon>Spiralia</taxon>
        <taxon>Lophotrochozoa</taxon>
        <taxon>Platyhelminthes</taxon>
        <taxon>Monogenea</taxon>
        <taxon>Polyopisthocotylea</taxon>
        <taxon>Polystomatidea</taxon>
        <taxon>Polystomatidae</taxon>
        <taxon>Protopolystoma</taxon>
    </lineage>
</organism>
<accession>A0A448X3G0</accession>
<dbReference type="InterPro" id="IPR013783">
    <property type="entry name" value="Ig-like_fold"/>
</dbReference>
<proteinExistence type="predicted"/>
<feature type="repeat" description="Filamin" evidence="1">
    <location>
        <begin position="1"/>
        <end position="20"/>
    </location>
</feature>
<protein>
    <submittedName>
        <fullName evidence="2">Uncharacterized protein</fullName>
    </submittedName>
</protein>
<reference evidence="2" key="1">
    <citation type="submission" date="2018-11" db="EMBL/GenBank/DDBJ databases">
        <authorList>
            <consortium name="Pathogen Informatics"/>
        </authorList>
    </citation>
    <scope>NUCLEOTIDE SEQUENCE</scope>
</reference>
<dbReference type="EMBL" id="CAAALY010084558">
    <property type="protein sequence ID" value="VEL27052.1"/>
    <property type="molecule type" value="Genomic_DNA"/>
</dbReference>
<dbReference type="SUPFAM" id="SSF81296">
    <property type="entry name" value="E set domains"/>
    <property type="match status" value="1"/>
</dbReference>
<sequence length="54" mass="6105">MCSIRFNDEHVPGSPFRVNINESIERTFYASDVRQLSVAAVQDRGLQICVYTGN</sequence>
<evidence type="ECO:0000313" key="2">
    <source>
        <dbReference type="EMBL" id="VEL27052.1"/>
    </source>
</evidence>
<dbReference type="Gene3D" id="2.60.40.10">
    <property type="entry name" value="Immunoglobulins"/>
    <property type="match status" value="1"/>
</dbReference>
<keyword evidence="3" id="KW-1185">Reference proteome</keyword>